<evidence type="ECO:0000313" key="2">
    <source>
        <dbReference type="Proteomes" id="UP000176492"/>
    </source>
</evidence>
<gene>
    <name evidence="1" type="ORF">A3J33_01090</name>
</gene>
<protein>
    <submittedName>
        <fullName evidence="1">Uncharacterized protein</fullName>
    </submittedName>
</protein>
<organism evidence="1 2">
    <name type="scientific">candidate division WWE3 bacterium RIFCSPLOWO2_02_FULL_53_10</name>
    <dbReference type="NCBI Taxonomy" id="1802629"/>
    <lineage>
        <taxon>Bacteria</taxon>
        <taxon>Katanobacteria</taxon>
    </lineage>
</organism>
<name>A0A1F4WPX7_UNCKA</name>
<dbReference type="AlphaFoldDB" id="A0A1F4WPX7"/>
<dbReference type="Proteomes" id="UP000176492">
    <property type="component" value="Unassembled WGS sequence"/>
</dbReference>
<reference evidence="1 2" key="1">
    <citation type="journal article" date="2016" name="Nat. Commun.">
        <title>Thousands of microbial genomes shed light on interconnected biogeochemical processes in an aquifer system.</title>
        <authorList>
            <person name="Anantharaman K."/>
            <person name="Brown C.T."/>
            <person name="Hug L.A."/>
            <person name="Sharon I."/>
            <person name="Castelle C.J."/>
            <person name="Probst A.J."/>
            <person name="Thomas B.C."/>
            <person name="Singh A."/>
            <person name="Wilkins M.J."/>
            <person name="Karaoz U."/>
            <person name="Brodie E.L."/>
            <person name="Williams K.H."/>
            <person name="Hubbard S.S."/>
            <person name="Banfield J.F."/>
        </authorList>
    </citation>
    <scope>NUCLEOTIDE SEQUENCE [LARGE SCALE GENOMIC DNA]</scope>
</reference>
<proteinExistence type="predicted"/>
<dbReference type="EMBL" id="MEVM01000008">
    <property type="protein sequence ID" value="OGC71428.1"/>
    <property type="molecule type" value="Genomic_DNA"/>
</dbReference>
<evidence type="ECO:0000313" key="1">
    <source>
        <dbReference type="EMBL" id="OGC71428.1"/>
    </source>
</evidence>
<sequence>MTIYVFGNPDIPEDSLPLRILPRLRLAFPAISFEIKDANEEWDVPENLTIIDTTVGIDSIRVFPDLESFSGAPRVSLHDFDALTQLRYLQKLGKLKKITIIGVPPTMAENEALDAVSKTLCELPSTVISQR</sequence>
<comment type="caution">
    <text evidence="1">The sequence shown here is derived from an EMBL/GenBank/DDBJ whole genome shotgun (WGS) entry which is preliminary data.</text>
</comment>
<accession>A0A1F4WPX7</accession>